<evidence type="ECO:0000256" key="3">
    <source>
        <dbReference type="ARBA" id="ARBA00015281"/>
    </source>
</evidence>
<dbReference type="PROSITE" id="PS51257">
    <property type="entry name" value="PROKAR_LIPOPROTEIN"/>
    <property type="match status" value="1"/>
</dbReference>
<dbReference type="PIRSF" id="PIRSF002721">
    <property type="entry name" value="Surface_antigen_Rickettsia"/>
    <property type="match status" value="1"/>
</dbReference>
<dbReference type="InterPro" id="IPR016364">
    <property type="entry name" value="Surface_antigen_Rickettsia"/>
</dbReference>
<evidence type="ECO:0000313" key="12">
    <source>
        <dbReference type="EMBL" id="SCA57695.1"/>
    </source>
</evidence>
<dbReference type="EMBL" id="FLYE01000045">
    <property type="protein sequence ID" value="SCA57695.1"/>
    <property type="molecule type" value="Genomic_DNA"/>
</dbReference>
<dbReference type="InterPro" id="IPR051407">
    <property type="entry name" value="Bact_OM_lipoprot/Surf_antigen"/>
</dbReference>
<organism evidence="12 13">
    <name type="scientific">Candidatus Terasakiella magnetica</name>
    <dbReference type="NCBI Taxonomy" id="1867952"/>
    <lineage>
        <taxon>Bacteria</taxon>
        <taxon>Pseudomonadati</taxon>
        <taxon>Pseudomonadota</taxon>
        <taxon>Alphaproteobacteria</taxon>
        <taxon>Rhodospirillales</taxon>
        <taxon>Terasakiellaceae</taxon>
        <taxon>Terasakiella</taxon>
    </lineage>
</organism>
<reference evidence="12 13" key="1">
    <citation type="submission" date="2016-07" db="EMBL/GenBank/DDBJ databases">
        <authorList>
            <person name="Lefevre C.T."/>
        </authorList>
    </citation>
    <scope>NUCLEOTIDE SEQUENCE [LARGE SCALE GENOMIC DNA]</scope>
    <source>
        <strain evidence="12">PR1</strain>
    </source>
</reference>
<feature type="compositionally biased region" description="Polar residues" evidence="8">
    <location>
        <begin position="98"/>
        <end position="116"/>
    </location>
</feature>
<comment type="similarity">
    <text evidence="2">Belongs to the rickettsiale 17 kDa surface antigen family.</text>
</comment>
<feature type="chain" id="PRO_5008680888" description="17 kDa surface antigen" evidence="9">
    <location>
        <begin position="18"/>
        <end position="160"/>
    </location>
</feature>
<feature type="domain" description="Glycine zipper 2TM" evidence="10">
    <location>
        <begin position="31"/>
        <end position="72"/>
    </location>
</feature>
<dbReference type="Pfam" id="PF05433">
    <property type="entry name" value="Rick_17kDa_Anti"/>
    <property type="match status" value="1"/>
</dbReference>
<evidence type="ECO:0000259" key="11">
    <source>
        <dbReference type="Pfam" id="PF16998"/>
    </source>
</evidence>
<protein>
    <recommendedName>
        <fullName evidence="3">17 kDa surface antigen</fullName>
    </recommendedName>
</protein>
<evidence type="ECO:0000259" key="10">
    <source>
        <dbReference type="Pfam" id="PF05433"/>
    </source>
</evidence>
<evidence type="ECO:0000256" key="5">
    <source>
        <dbReference type="ARBA" id="ARBA00023136"/>
    </source>
</evidence>
<dbReference type="Pfam" id="PF16998">
    <property type="entry name" value="17kDa_Anti_2"/>
    <property type="match status" value="1"/>
</dbReference>
<dbReference type="PANTHER" id="PTHR35603">
    <property type="match status" value="1"/>
</dbReference>
<dbReference type="InterPro" id="IPR032635">
    <property type="entry name" value="Anti_2"/>
</dbReference>
<evidence type="ECO:0000256" key="8">
    <source>
        <dbReference type="SAM" id="MobiDB-lite"/>
    </source>
</evidence>
<evidence type="ECO:0000256" key="7">
    <source>
        <dbReference type="ARBA" id="ARBA00023288"/>
    </source>
</evidence>
<dbReference type="AlphaFoldDB" id="A0A1C3RKC9"/>
<evidence type="ECO:0000313" key="13">
    <source>
        <dbReference type="Proteomes" id="UP000231658"/>
    </source>
</evidence>
<keyword evidence="5" id="KW-0472">Membrane</keyword>
<evidence type="ECO:0000256" key="2">
    <source>
        <dbReference type="ARBA" id="ARBA00008681"/>
    </source>
</evidence>
<dbReference type="STRING" id="1867952.MTBPR1_60208"/>
<evidence type="ECO:0000256" key="6">
    <source>
        <dbReference type="ARBA" id="ARBA00023139"/>
    </source>
</evidence>
<dbReference type="RefSeq" id="WP_069189701.1">
    <property type="nucleotide sequence ID" value="NZ_FLYE01000045.1"/>
</dbReference>
<evidence type="ECO:0000256" key="9">
    <source>
        <dbReference type="SAM" id="SignalP"/>
    </source>
</evidence>
<sequence length="160" mass="16456">MSLSKFACALGAVSMLAACQTTMEDNPKETIGTILGAAAGAVIGSNIGKGKGGTVGVALGTLAGAWLGSSIGRSMDELDKMKMENATQDALENKAVGETSSWSNPDSGNSGGITPTKTIYETARSEPCRDYTSTVTIDGQLETITGTACRRPDGTWRTVD</sequence>
<evidence type="ECO:0000256" key="4">
    <source>
        <dbReference type="ARBA" id="ARBA00022729"/>
    </source>
</evidence>
<dbReference type="InterPro" id="IPR008816">
    <property type="entry name" value="Gly_zipper_2TM_dom"/>
</dbReference>
<proteinExistence type="inferred from homology"/>
<dbReference type="GO" id="GO:0009279">
    <property type="term" value="C:cell outer membrane"/>
    <property type="evidence" value="ECO:0007669"/>
    <property type="project" value="UniProtKB-SubCell"/>
</dbReference>
<gene>
    <name evidence="12" type="primary">omp</name>
    <name evidence="12" type="ORF">MTBPR1_60208</name>
</gene>
<dbReference type="OrthoDB" id="5402098at2"/>
<feature type="region of interest" description="Disordered" evidence="8">
    <location>
        <begin position="97"/>
        <end position="116"/>
    </location>
</feature>
<dbReference type="Proteomes" id="UP000231658">
    <property type="component" value="Unassembled WGS sequence"/>
</dbReference>
<keyword evidence="7" id="KW-0449">Lipoprotein</keyword>
<evidence type="ECO:0000256" key="1">
    <source>
        <dbReference type="ARBA" id="ARBA00004459"/>
    </source>
</evidence>
<comment type="subcellular location">
    <subcellularLocation>
        <location evidence="1">Cell outer membrane</location>
        <topology evidence="1">Lipid-anchor</topology>
    </subcellularLocation>
</comment>
<feature type="domain" description="Surface antigen" evidence="11">
    <location>
        <begin position="74"/>
        <end position="157"/>
    </location>
</feature>
<keyword evidence="4 9" id="KW-0732">Signal</keyword>
<feature type="signal peptide" evidence="9">
    <location>
        <begin position="1"/>
        <end position="17"/>
    </location>
</feature>
<keyword evidence="13" id="KW-1185">Reference proteome</keyword>
<dbReference type="PANTHER" id="PTHR35603:SF2">
    <property type="entry name" value="OUTER MEMBRANE LIPOPROTEIN"/>
    <property type="match status" value="1"/>
</dbReference>
<accession>A0A1C3RKC9</accession>
<keyword evidence="6" id="KW-0564">Palmitate</keyword>
<name>A0A1C3RKC9_9PROT</name>